<feature type="domain" description="Heterokaryon incompatibility" evidence="1">
    <location>
        <begin position="221"/>
        <end position="360"/>
    </location>
</feature>
<dbReference type="PANTHER" id="PTHR33112">
    <property type="entry name" value="DOMAIN PROTEIN, PUTATIVE-RELATED"/>
    <property type="match status" value="1"/>
</dbReference>
<organism evidence="2 3">
    <name type="scientific">Diaporthe vaccinii</name>
    <dbReference type="NCBI Taxonomy" id="105482"/>
    <lineage>
        <taxon>Eukaryota</taxon>
        <taxon>Fungi</taxon>
        <taxon>Dikarya</taxon>
        <taxon>Ascomycota</taxon>
        <taxon>Pezizomycotina</taxon>
        <taxon>Sordariomycetes</taxon>
        <taxon>Sordariomycetidae</taxon>
        <taxon>Diaporthales</taxon>
        <taxon>Diaporthaceae</taxon>
        <taxon>Diaporthe</taxon>
        <taxon>Diaporthe eres species complex</taxon>
    </lineage>
</organism>
<sequence length="663" mass="74826">MANATATAPRDELCNVCKQFAHDINTCKFQLENTPKLSRWVRRGFSSSHNVFRHLDTFDELRTSAQTCRLCRLFLGDFGSRPDAANPDFLSHLALYETFLHSPCAFVATWMSSKSAFWYKGQWEPHEFRIVQNRPYDSSFAGRLQEYELGGRRLTFDRAVPESAKSRDTFDTARHWLTNCTESHSSCSRPPSKLPTRVVDIGVSSHDIPRIHVSNGETAPYVALSHCWGGNIPCKTINALLQDYTSIGLPVDRLPQNFLDAISITRELGFRYVWIDAICIIQDSSEDWFAEAAKMASYYSGAVVTISVLDAVKSTEGFLDSPRRTHVELGPEFSVCKDPLKVVDVMHRSALDSRGWCLQERLLSPALLHFGREQMVWECQQAIYTEASGEVKIQNSNRPDGAFGLSKQDFVSSRKKFSGRSAADFHDWYAVVEDFSTRDLTVKTDKFPAVAGVAYQFRSLASRGAYVAGLWEKDLVVGLFWGARPIRHIGSQQSPLASYFSVLKKTAEPQAPSWSWANVDVPIEFRFKAREIIDCGAFEVLAVNMRNGYDDPMEPKVRGGLRLRAFLARVQHNPSSVEIDIGPQATRMRDIRFALDFERDKAHEYWMLSTSVVGTDGKVPGVLLLEEVPGYEAHFRRVGHGFAYRSIKEDEAGHFELVDLVLI</sequence>
<accession>A0ABR4DT18</accession>
<dbReference type="PANTHER" id="PTHR33112:SF16">
    <property type="entry name" value="HETEROKARYON INCOMPATIBILITY DOMAIN-CONTAINING PROTEIN"/>
    <property type="match status" value="1"/>
</dbReference>
<evidence type="ECO:0000313" key="2">
    <source>
        <dbReference type="EMBL" id="KAL2273526.1"/>
    </source>
</evidence>
<comment type="caution">
    <text evidence="2">The sequence shown here is derived from an EMBL/GenBank/DDBJ whole genome shotgun (WGS) entry which is preliminary data.</text>
</comment>
<evidence type="ECO:0000259" key="1">
    <source>
        <dbReference type="Pfam" id="PF06985"/>
    </source>
</evidence>
<dbReference type="Pfam" id="PF06985">
    <property type="entry name" value="HET"/>
    <property type="match status" value="1"/>
</dbReference>
<dbReference type="Proteomes" id="UP001600888">
    <property type="component" value="Unassembled WGS sequence"/>
</dbReference>
<reference evidence="2 3" key="1">
    <citation type="submission" date="2024-03" db="EMBL/GenBank/DDBJ databases">
        <title>A high-quality draft genome sequence of Diaporthe vaccinii, a causative agent of upright dieback and viscid rot disease in cranberry plants.</title>
        <authorList>
            <person name="Sarrasin M."/>
            <person name="Lang B.F."/>
            <person name="Burger G."/>
        </authorList>
    </citation>
    <scope>NUCLEOTIDE SEQUENCE [LARGE SCALE GENOMIC DNA]</scope>
    <source>
        <strain evidence="2 3">IS7</strain>
    </source>
</reference>
<keyword evidence="3" id="KW-1185">Reference proteome</keyword>
<dbReference type="EMBL" id="JBAWTH010000182">
    <property type="protein sequence ID" value="KAL2273526.1"/>
    <property type="molecule type" value="Genomic_DNA"/>
</dbReference>
<evidence type="ECO:0000313" key="3">
    <source>
        <dbReference type="Proteomes" id="UP001600888"/>
    </source>
</evidence>
<dbReference type="InterPro" id="IPR010730">
    <property type="entry name" value="HET"/>
</dbReference>
<protein>
    <recommendedName>
        <fullName evidence="1">Heterokaryon incompatibility domain-containing protein</fullName>
    </recommendedName>
</protein>
<proteinExistence type="predicted"/>
<gene>
    <name evidence="2" type="ORF">FJTKL_04432</name>
</gene>
<name>A0ABR4DT18_9PEZI</name>